<gene>
    <name evidence="14" type="ORF">EHS25_002983</name>
</gene>
<evidence type="ECO:0000259" key="13">
    <source>
        <dbReference type="PROSITE" id="PS51285"/>
    </source>
</evidence>
<evidence type="ECO:0000256" key="9">
    <source>
        <dbReference type="ARBA" id="ARBA00048679"/>
    </source>
</evidence>
<dbReference type="FunFam" id="3.30.200.20:FF:000109">
    <property type="entry name" value="Non-specific serine/threonine protein kinase"/>
    <property type="match status" value="1"/>
</dbReference>
<evidence type="ECO:0000313" key="15">
    <source>
        <dbReference type="Proteomes" id="UP000279259"/>
    </source>
</evidence>
<comment type="catalytic activity">
    <reaction evidence="9">
        <text>L-seryl-[protein] + ATP = O-phospho-L-seryl-[protein] + ADP + H(+)</text>
        <dbReference type="Rhea" id="RHEA:17989"/>
        <dbReference type="Rhea" id="RHEA-COMP:9863"/>
        <dbReference type="Rhea" id="RHEA-COMP:11604"/>
        <dbReference type="ChEBI" id="CHEBI:15378"/>
        <dbReference type="ChEBI" id="CHEBI:29999"/>
        <dbReference type="ChEBI" id="CHEBI:30616"/>
        <dbReference type="ChEBI" id="CHEBI:83421"/>
        <dbReference type="ChEBI" id="CHEBI:456216"/>
        <dbReference type="EC" id="2.7.11.1"/>
    </reaction>
</comment>
<dbReference type="GO" id="GO:0005816">
    <property type="term" value="C:spindle pole body"/>
    <property type="evidence" value="ECO:0007669"/>
    <property type="project" value="TreeGrafter"/>
</dbReference>
<dbReference type="InterPro" id="IPR011009">
    <property type="entry name" value="Kinase-like_dom_sf"/>
</dbReference>
<proteinExistence type="predicted"/>
<evidence type="ECO:0000256" key="1">
    <source>
        <dbReference type="ARBA" id="ARBA00012513"/>
    </source>
</evidence>
<sequence>MFSRVLKSATQQSSPAPSSQPPTTPSKSRTQHTKAQSTTNAHPSPSKIPVPSAPVSRSAFVTGGASGGAKENQPAPPPSPSHQSERASYLSFLWNQSQSGAPTTPVKVNPKVTQPTVPHHQHQHHHQHHGQAAATAPGPNHHVYDPRQSAHPHQAHYDSEDVHMQTMKNTVNPAMLKSLAAIPAPALASAPAAHKHQHAPVQQLVPQRSQAAHAHIYGGSEDVYMKTAKHDVRTEKEKGLQLWERELLDSQEVKRKATVAQIFFLDYYFDLLGYIAARKKRLENFKNDTAERGVSGPDYSRELQSYNGRERVILRKRRTKLRVEQFRIIAQVGQGGYGSVYLARKADTNEVCALKKMRKGTLAKMDEVKHVLVERDILTNVKTPWLVKLLYAFQDKEHVYLAMEYVPGGDFRTLLNNSGVLKEEHARFYAAEMFASLNELHKLGYIHRDLKPENFLVDGTGHVKLTDFGLATARPGQGREPRVQEHAREEDVVPQHAHGGAAIRRLGRRMPPEVLRGKTYTYSADYWSLGCILFEFLCGFPPFSGSTPEETWANLKNWTKVLRRPVYDRPEDLIFNLTDTAWDAVTRLIAHPKDRVATLQDVQALPFFSPLPFGTLRQRDAPFVPVLDGETDVGYFDSFESPEDMAKYAEVFKKQRDVEAVEEKGQGKRDNWVGFTFGRNAVQQVQAQPRIKAEGEALQTMF</sequence>
<dbReference type="SUPFAM" id="SSF56112">
    <property type="entry name" value="Protein kinase-like (PK-like)"/>
    <property type="match status" value="1"/>
</dbReference>
<dbReference type="CDD" id="cd21776">
    <property type="entry name" value="MobB_Sid2p-like"/>
    <property type="match status" value="1"/>
</dbReference>
<feature type="compositionally biased region" description="Basic residues" evidence="11">
    <location>
        <begin position="119"/>
        <end position="129"/>
    </location>
</feature>
<dbReference type="InterPro" id="IPR050236">
    <property type="entry name" value="Ser_Thr_kinase_AGC"/>
</dbReference>
<organism evidence="14 15">
    <name type="scientific">Saitozyma podzolica</name>
    <dbReference type="NCBI Taxonomy" id="1890683"/>
    <lineage>
        <taxon>Eukaryota</taxon>
        <taxon>Fungi</taxon>
        <taxon>Dikarya</taxon>
        <taxon>Basidiomycota</taxon>
        <taxon>Agaricomycotina</taxon>
        <taxon>Tremellomycetes</taxon>
        <taxon>Tremellales</taxon>
        <taxon>Trimorphomycetaceae</taxon>
        <taxon>Saitozyma</taxon>
    </lineage>
</organism>
<dbReference type="GO" id="GO:0004674">
    <property type="term" value="F:protein serine/threonine kinase activity"/>
    <property type="evidence" value="ECO:0007669"/>
    <property type="project" value="UniProtKB-KW"/>
</dbReference>
<dbReference type="PANTHER" id="PTHR24356:SF417">
    <property type="entry name" value="CELL CYCLE PROTEIN KINASE DBF2-RELATED"/>
    <property type="match status" value="1"/>
</dbReference>
<evidence type="ECO:0000256" key="10">
    <source>
        <dbReference type="PROSITE-ProRule" id="PRU10141"/>
    </source>
</evidence>
<dbReference type="AlphaFoldDB" id="A0A427YC96"/>
<dbReference type="PROSITE" id="PS00108">
    <property type="entry name" value="PROTEIN_KINASE_ST"/>
    <property type="match status" value="1"/>
</dbReference>
<evidence type="ECO:0000259" key="12">
    <source>
        <dbReference type="PROSITE" id="PS50011"/>
    </source>
</evidence>
<dbReference type="EC" id="2.7.11.1" evidence="1"/>
<feature type="compositionally biased region" description="Low complexity" evidence="11">
    <location>
        <begin position="130"/>
        <end position="139"/>
    </location>
</feature>
<comment type="catalytic activity">
    <reaction evidence="8">
        <text>L-threonyl-[protein] + ATP = O-phospho-L-threonyl-[protein] + ADP + H(+)</text>
        <dbReference type="Rhea" id="RHEA:46608"/>
        <dbReference type="Rhea" id="RHEA-COMP:11060"/>
        <dbReference type="Rhea" id="RHEA-COMP:11605"/>
        <dbReference type="ChEBI" id="CHEBI:15378"/>
        <dbReference type="ChEBI" id="CHEBI:30013"/>
        <dbReference type="ChEBI" id="CHEBI:30616"/>
        <dbReference type="ChEBI" id="CHEBI:61977"/>
        <dbReference type="ChEBI" id="CHEBI:456216"/>
        <dbReference type="EC" id="2.7.11.1"/>
    </reaction>
</comment>
<dbReference type="GO" id="GO:0005524">
    <property type="term" value="F:ATP binding"/>
    <property type="evidence" value="ECO:0007669"/>
    <property type="project" value="UniProtKB-UniRule"/>
</dbReference>
<keyword evidence="7 10" id="KW-0067">ATP-binding</keyword>
<dbReference type="PROSITE" id="PS00107">
    <property type="entry name" value="PROTEIN_KINASE_ATP"/>
    <property type="match status" value="1"/>
</dbReference>
<evidence type="ECO:0000256" key="5">
    <source>
        <dbReference type="ARBA" id="ARBA00022741"/>
    </source>
</evidence>
<dbReference type="InterPro" id="IPR000961">
    <property type="entry name" value="AGC-kinase_C"/>
</dbReference>
<feature type="compositionally biased region" description="Polar residues" evidence="11">
    <location>
        <begin position="33"/>
        <end position="43"/>
    </location>
</feature>
<dbReference type="InterPro" id="IPR000719">
    <property type="entry name" value="Prot_kinase_dom"/>
</dbReference>
<evidence type="ECO:0000313" key="14">
    <source>
        <dbReference type="EMBL" id="RSH88755.1"/>
    </source>
</evidence>
<dbReference type="FunFam" id="1.10.510.10:FF:000024">
    <property type="entry name" value="Probable serine/threonine-protein kinase cot-1"/>
    <property type="match status" value="1"/>
</dbReference>
<dbReference type="Proteomes" id="UP000279259">
    <property type="component" value="Unassembled WGS sequence"/>
</dbReference>
<dbReference type="GO" id="GO:0035556">
    <property type="term" value="P:intracellular signal transduction"/>
    <property type="evidence" value="ECO:0007669"/>
    <property type="project" value="TreeGrafter"/>
</dbReference>
<keyword evidence="5 10" id="KW-0547">Nucleotide-binding</keyword>
<dbReference type="InterPro" id="IPR008271">
    <property type="entry name" value="Ser/Thr_kinase_AS"/>
</dbReference>
<keyword evidence="4" id="KW-0808">Transferase</keyword>
<accession>A0A427YC96</accession>
<keyword evidence="15" id="KW-1185">Reference proteome</keyword>
<name>A0A427YC96_9TREE</name>
<dbReference type="SMART" id="SM00220">
    <property type="entry name" value="S_TKc"/>
    <property type="match status" value="1"/>
</dbReference>
<evidence type="ECO:0000256" key="2">
    <source>
        <dbReference type="ARBA" id="ARBA00022527"/>
    </source>
</evidence>
<dbReference type="Pfam" id="PF00069">
    <property type="entry name" value="Pkinase"/>
    <property type="match status" value="1"/>
</dbReference>
<dbReference type="PROSITE" id="PS51285">
    <property type="entry name" value="AGC_KINASE_CTER"/>
    <property type="match status" value="1"/>
</dbReference>
<evidence type="ECO:0000256" key="6">
    <source>
        <dbReference type="ARBA" id="ARBA00022777"/>
    </source>
</evidence>
<dbReference type="EMBL" id="RSCD01000016">
    <property type="protein sequence ID" value="RSH88755.1"/>
    <property type="molecule type" value="Genomic_DNA"/>
</dbReference>
<dbReference type="PANTHER" id="PTHR24356">
    <property type="entry name" value="SERINE/THREONINE-PROTEIN KINASE"/>
    <property type="match status" value="1"/>
</dbReference>
<evidence type="ECO:0000256" key="8">
    <source>
        <dbReference type="ARBA" id="ARBA00047899"/>
    </source>
</evidence>
<feature type="domain" description="AGC-kinase C-terminal" evidence="13">
    <location>
        <begin position="609"/>
        <end position="687"/>
    </location>
</feature>
<keyword evidence="2" id="KW-0723">Serine/threonine-protein kinase</keyword>
<feature type="compositionally biased region" description="Low complexity" evidence="11">
    <location>
        <begin position="7"/>
        <end position="17"/>
    </location>
</feature>
<dbReference type="InterPro" id="IPR017441">
    <property type="entry name" value="Protein_kinase_ATP_BS"/>
</dbReference>
<comment type="caution">
    <text evidence="14">The sequence shown here is derived from an EMBL/GenBank/DDBJ whole genome shotgun (WGS) entry which is preliminary data.</text>
</comment>
<dbReference type="OrthoDB" id="18472at2759"/>
<protein>
    <recommendedName>
        <fullName evidence="1">non-specific serine/threonine protein kinase</fullName>
        <ecNumber evidence="1">2.7.11.1</ecNumber>
    </recommendedName>
</protein>
<dbReference type="PROSITE" id="PS50011">
    <property type="entry name" value="PROTEIN_KINASE_DOM"/>
    <property type="match status" value="1"/>
</dbReference>
<dbReference type="Gene3D" id="1.10.510.10">
    <property type="entry name" value="Transferase(Phosphotransferase) domain 1"/>
    <property type="match status" value="1"/>
</dbReference>
<dbReference type="GO" id="GO:0007010">
    <property type="term" value="P:cytoskeleton organization"/>
    <property type="evidence" value="ECO:0007669"/>
    <property type="project" value="UniProtKB-ARBA"/>
</dbReference>
<feature type="compositionally biased region" description="Polar residues" evidence="11">
    <location>
        <begin position="93"/>
        <end position="102"/>
    </location>
</feature>
<feature type="region of interest" description="Disordered" evidence="11">
    <location>
        <begin position="1"/>
        <end position="154"/>
    </location>
</feature>
<keyword evidence="3" id="KW-0597">Phosphoprotein</keyword>
<evidence type="ECO:0000256" key="7">
    <source>
        <dbReference type="ARBA" id="ARBA00022840"/>
    </source>
</evidence>
<feature type="binding site" evidence="10">
    <location>
        <position position="355"/>
    </location>
    <ligand>
        <name>ATP</name>
        <dbReference type="ChEBI" id="CHEBI:30616"/>
    </ligand>
</feature>
<reference evidence="14 15" key="1">
    <citation type="submission" date="2018-11" db="EMBL/GenBank/DDBJ databases">
        <title>Genome sequence of Saitozyma podzolica DSM 27192.</title>
        <authorList>
            <person name="Aliyu H."/>
            <person name="Gorte O."/>
            <person name="Ochsenreither K."/>
        </authorList>
    </citation>
    <scope>NUCLEOTIDE SEQUENCE [LARGE SCALE GENOMIC DNA]</scope>
    <source>
        <strain evidence="14 15">DSM 27192</strain>
    </source>
</reference>
<feature type="domain" description="Protein kinase" evidence="12">
    <location>
        <begin position="326"/>
        <end position="608"/>
    </location>
</feature>
<dbReference type="Gene3D" id="3.30.200.20">
    <property type="entry name" value="Phosphorylase Kinase, domain 1"/>
    <property type="match status" value="1"/>
</dbReference>
<evidence type="ECO:0000256" key="11">
    <source>
        <dbReference type="SAM" id="MobiDB-lite"/>
    </source>
</evidence>
<dbReference type="STRING" id="1890683.A0A427YC96"/>
<evidence type="ECO:0000256" key="4">
    <source>
        <dbReference type="ARBA" id="ARBA00022679"/>
    </source>
</evidence>
<keyword evidence="6" id="KW-0418">Kinase</keyword>
<evidence type="ECO:0000256" key="3">
    <source>
        <dbReference type="ARBA" id="ARBA00022553"/>
    </source>
</evidence>